<protein>
    <submittedName>
        <fullName evidence="1">Uncharacterized protein</fullName>
    </submittedName>
</protein>
<dbReference type="AlphaFoldDB" id="A0A1I6T5H2"/>
<dbReference type="Proteomes" id="UP000183209">
    <property type="component" value="Unassembled WGS sequence"/>
</dbReference>
<organism evidence="1 2">
    <name type="scientific">Zhouia amylolytica</name>
    <dbReference type="NCBI Taxonomy" id="376730"/>
    <lineage>
        <taxon>Bacteria</taxon>
        <taxon>Pseudomonadati</taxon>
        <taxon>Bacteroidota</taxon>
        <taxon>Flavobacteriia</taxon>
        <taxon>Flavobacteriales</taxon>
        <taxon>Flavobacteriaceae</taxon>
        <taxon>Zhouia</taxon>
    </lineage>
</organism>
<evidence type="ECO:0000313" key="2">
    <source>
        <dbReference type="Proteomes" id="UP000183209"/>
    </source>
</evidence>
<sequence>MKLREKRRILIFLELLAERFQQDKKQSITPNLIKYFTREELNDLVMWLFPESWSLEVLSFKTDEELLDIIGNDLNVLLYLIDKLEQSIVAYPKLEQEEVDGFFQRTQNEIHYLASKPVEEWDSYDVSNYRSLLLKTGTTKKVFGIFTSDVLAEDVYAVTTKPSYFFDTKEEAEAEIENIVSEGQFSKEELVIHKLWLLQ</sequence>
<reference evidence="1 2" key="1">
    <citation type="submission" date="2016-10" db="EMBL/GenBank/DDBJ databases">
        <authorList>
            <person name="de Groot N.N."/>
        </authorList>
    </citation>
    <scope>NUCLEOTIDE SEQUENCE [LARGE SCALE GENOMIC DNA]</scope>
    <source>
        <strain evidence="1 2">CGMCC 1.6114</strain>
    </source>
</reference>
<proteinExistence type="predicted"/>
<dbReference type="OrthoDB" id="1202673at2"/>
<dbReference type="EMBL" id="FPAG01000005">
    <property type="protein sequence ID" value="SFS84482.1"/>
    <property type="molecule type" value="Genomic_DNA"/>
</dbReference>
<accession>A0A1I6T5H2</accession>
<gene>
    <name evidence="1" type="ORF">SAMN04487906_1870</name>
</gene>
<dbReference type="RefSeq" id="WP_074978413.1">
    <property type="nucleotide sequence ID" value="NZ_FPAG01000005.1"/>
</dbReference>
<name>A0A1I6T5H2_9FLAO</name>
<evidence type="ECO:0000313" key="1">
    <source>
        <dbReference type="EMBL" id="SFS84482.1"/>
    </source>
</evidence>